<sequence>MIHDNVLITYELVHYLQSTKNVLNKGFVIKFDMSKAYDIVQWKFIEEVMKRMGYVEVWVNKIMSCVCSVHYMVKCNSTLSDTIVQLGMRMVDQLDNYLGLPLPIGRKKSLAFTNILDRCDCRINGWSKLLLSYGGKGIFIKTIIQSVPTYAFSVFLAPNACPRSNNGKETLIHAMKDCPKVREILMIGRLNKRLIDGRYKQCIDWLEDVLRVLDKKAAADFFTLL</sequence>
<organism evidence="1 2">
    <name type="scientific">Gossypium arboreum</name>
    <name type="common">Tree cotton</name>
    <name type="synonym">Gossypium nanking</name>
    <dbReference type="NCBI Taxonomy" id="29729"/>
    <lineage>
        <taxon>Eukaryota</taxon>
        <taxon>Viridiplantae</taxon>
        <taxon>Streptophyta</taxon>
        <taxon>Embryophyta</taxon>
        <taxon>Tracheophyta</taxon>
        <taxon>Spermatophyta</taxon>
        <taxon>Magnoliopsida</taxon>
        <taxon>eudicotyledons</taxon>
        <taxon>Gunneridae</taxon>
        <taxon>Pentapetalae</taxon>
        <taxon>rosids</taxon>
        <taxon>malvids</taxon>
        <taxon>Malvales</taxon>
        <taxon>Malvaceae</taxon>
        <taxon>Malvoideae</taxon>
        <taxon>Gossypium</taxon>
    </lineage>
</organism>
<evidence type="ECO:0000313" key="2">
    <source>
        <dbReference type="Proteomes" id="UP001358586"/>
    </source>
</evidence>
<accession>A0ABR0QKL4</accession>
<dbReference type="Proteomes" id="UP001358586">
    <property type="component" value="Chromosome 3"/>
</dbReference>
<gene>
    <name evidence="1" type="ORF">PVK06_008671</name>
</gene>
<dbReference type="EMBL" id="JARKNE010000003">
    <property type="protein sequence ID" value="KAK5839830.1"/>
    <property type="molecule type" value="Genomic_DNA"/>
</dbReference>
<dbReference type="PANTHER" id="PTHR33116:SF86">
    <property type="entry name" value="REVERSE TRANSCRIPTASE DOMAIN-CONTAINING PROTEIN"/>
    <property type="match status" value="1"/>
</dbReference>
<evidence type="ECO:0000313" key="1">
    <source>
        <dbReference type="EMBL" id="KAK5839830.1"/>
    </source>
</evidence>
<name>A0ABR0QKL4_GOSAR</name>
<reference evidence="1 2" key="1">
    <citation type="submission" date="2023-03" db="EMBL/GenBank/DDBJ databases">
        <title>WGS of Gossypium arboreum.</title>
        <authorList>
            <person name="Yu D."/>
        </authorList>
    </citation>
    <scope>NUCLEOTIDE SEQUENCE [LARGE SCALE GENOMIC DNA]</scope>
    <source>
        <tissue evidence="1">Leaf</tissue>
    </source>
</reference>
<protein>
    <recommendedName>
        <fullName evidence="3">Reverse transcriptase domain-containing protein</fullName>
    </recommendedName>
</protein>
<keyword evidence="2" id="KW-1185">Reference proteome</keyword>
<comment type="caution">
    <text evidence="1">The sequence shown here is derived from an EMBL/GenBank/DDBJ whole genome shotgun (WGS) entry which is preliminary data.</text>
</comment>
<dbReference type="PANTHER" id="PTHR33116">
    <property type="entry name" value="REVERSE TRANSCRIPTASE ZINC-BINDING DOMAIN-CONTAINING PROTEIN-RELATED-RELATED"/>
    <property type="match status" value="1"/>
</dbReference>
<proteinExistence type="predicted"/>
<evidence type="ECO:0008006" key="3">
    <source>
        <dbReference type="Google" id="ProtNLM"/>
    </source>
</evidence>